<protein>
    <submittedName>
        <fullName evidence="1">Uncharacterized protein</fullName>
    </submittedName>
</protein>
<keyword evidence="2" id="KW-1185">Reference proteome</keyword>
<accession>A0ABZ2CMA5</accession>
<dbReference type="RefSeq" id="WP_338452586.1">
    <property type="nucleotide sequence ID" value="NZ_CP137640.1"/>
</dbReference>
<evidence type="ECO:0000313" key="2">
    <source>
        <dbReference type="Proteomes" id="UP001357223"/>
    </source>
</evidence>
<organism evidence="1 2">
    <name type="scientific">Niallia oryzisoli</name>
    <dbReference type="NCBI Taxonomy" id="1737571"/>
    <lineage>
        <taxon>Bacteria</taxon>
        <taxon>Bacillati</taxon>
        <taxon>Bacillota</taxon>
        <taxon>Bacilli</taxon>
        <taxon>Bacillales</taxon>
        <taxon>Bacillaceae</taxon>
        <taxon>Niallia</taxon>
    </lineage>
</organism>
<evidence type="ECO:0000313" key="1">
    <source>
        <dbReference type="EMBL" id="WVX83710.1"/>
    </source>
</evidence>
<dbReference type="Proteomes" id="UP001357223">
    <property type="component" value="Chromosome"/>
</dbReference>
<sequence>MQKGKNIYREEKQISISRIVVHGRKKGRELCFPMENLNIEDIQYTREFEDAVKKEWELSRKENWLICQFYNSLLMW</sequence>
<proteinExistence type="predicted"/>
<gene>
    <name evidence="1" type="ORF">R4Z09_12330</name>
</gene>
<reference evidence="1 2" key="1">
    <citation type="submission" date="2023-10" db="EMBL/GenBank/DDBJ databases">
        <title>Niallia locisalis sp.nov. isolated from a salt pond sample.</title>
        <authorList>
            <person name="Li X.-J."/>
            <person name="Dong L."/>
        </authorList>
    </citation>
    <scope>NUCLEOTIDE SEQUENCE [LARGE SCALE GENOMIC DNA]</scope>
    <source>
        <strain evidence="1 2">DSM 29761</strain>
    </source>
</reference>
<dbReference type="EMBL" id="CP137640">
    <property type="protein sequence ID" value="WVX83710.1"/>
    <property type="molecule type" value="Genomic_DNA"/>
</dbReference>
<name>A0ABZ2CMA5_9BACI</name>